<evidence type="ECO:0000259" key="1">
    <source>
        <dbReference type="Pfam" id="PF06985"/>
    </source>
</evidence>
<dbReference type="AlphaFoldDB" id="A0A2J6TVW7"/>
<evidence type="ECO:0000313" key="3">
    <source>
        <dbReference type="Proteomes" id="UP000235371"/>
    </source>
</evidence>
<dbReference type="OrthoDB" id="2157530at2759"/>
<dbReference type="Pfam" id="PF06985">
    <property type="entry name" value="HET"/>
    <property type="match status" value="1"/>
</dbReference>
<reference evidence="2 3" key="1">
    <citation type="submission" date="2016-04" db="EMBL/GenBank/DDBJ databases">
        <title>A degradative enzymes factory behind the ericoid mycorrhizal symbiosis.</title>
        <authorList>
            <consortium name="DOE Joint Genome Institute"/>
            <person name="Martino E."/>
            <person name="Morin E."/>
            <person name="Grelet G."/>
            <person name="Kuo A."/>
            <person name="Kohler A."/>
            <person name="Daghino S."/>
            <person name="Barry K."/>
            <person name="Choi C."/>
            <person name="Cichocki N."/>
            <person name="Clum A."/>
            <person name="Copeland A."/>
            <person name="Hainaut M."/>
            <person name="Haridas S."/>
            <person name="Labutti K."/>
            <person name="Lindquist E."/>
            <person name="Lipzen A."/>
            <person name="Khouja H.-R."/>
            <person name="Murat C."/>
            <person name="Ohm R."/>
            <person name="Olson A."/>
            <person name="Spatafora J."/>
            <person name="Veneault-Fourrey C."/>
            <person name="Henrissat B."/>
            <person name="Grigoriev I."/>
            <person name="Martin F."/>
            <person name="Perotto S."/>
        </authorList>
    </citation>
    <scope>NUCLEOTIDE SEQUENCE [LARGE SCALE GENOMIC DNA]</scope>
    <source>
        <strain evidence="2 3">E</strain>
    </source>
</reference>
<dbReference type="PANTHER" id="PTHR24148:SF73">
    <property type="entry name" value="HET DOMAIN PROTEIN (AFU_ORTHOLOGUE AFUA_8G01020)"/>
    <property type="match status" value="1"/>
</dbReference>
<evidence type="ECO:0000313" key="2">
    <source>
        <dbReference type="EMBL" id="PMD67166.1"/>
    </source>
</evidence>
<dbReference type="Proteomes" id="UP000235371">
    <property type="component" value="Unassembled WGS sequence"/>
</dbReference>
<dbReference type="PANTHER" id="PTHR24148">
    <property type="entry name" value="ANKYRIN REPEAT DOMAIN-CONTAINING PROTEIN 39 HOMOLOG-RELATED"/>
    <property type="match status" value="1"/>
</dbReference>
<dbReference type="InterPro" id="IPR010730">
    <property type="entry name" value="HET"/>
</dbReference>
<dbReference type="STRING" id="1095630.A0A2J6TVW7"/>
<name>A0A2J6TVW7_9HELO</name>
<dbReference type="InParanoid" id="A0A2J6TVW7"/>
<dbReference type="RefSeq" id="XP_024744070.1">
    <property type="nucleotide sequence ID" value="XM_024878918.1"/>
</dbReference>
<organism evidence="2 3">
    <name type="scientific">Hyaloscypha bicolor E</name>
    <dbReference type="NCBI Taxonomy" id="1095630"/>
    <lineage>
        <taxon>Eukaryota</taxon>
        <taxon>Fungi</taxon>
        <taxon>Dikarya</taxon>
        <taxon>Ascomycota</taxon>
        <taxon>Pezizomycotina</taxon>
        <taxon>Leotiomycetes</taxon>
        <taxon>Helotiales</taxon>
        <taxon>Hyaloscyphaceae</taxon>
        <taxon>Hyaloscypha</taxon>
        <taxon>Hyaloscypha bicolor</taxon>
    </lineage>
</organism>
<dbReference type="GeneID" id="36586995"/>
<proteinExistence type="predicted"/>
<feature type="domain" description="Heterokaryon incompatibility" evidence="1">
    <location>
        <begin position="60"/>
        <end position="187"/>
    </location>
</feature>
<keyword evidence="3" id="KW-1185">Reference proteome</keyword>
<protein>
    <submittedName>
        <fullName evidence="2">HET-domain-containing protein</fullName>
    </submittedName>
</protein>
<gene>
    <name evidence="2" type="ORF">K444DRAFT_606093</name>
</gene>
<dbReference type="InterPro" id="IPR052895">
    <property type="entry name" value="HetReg/Transcr_Mod"/>
</dbReference>
<accession>A0A2J6TVW7</accession>
<sequence length="697" mass="79028">MATNTPKGALAISVFPYKQLEEADSIRLIHLHPASSREVEVKCELIHTTLRICEDIYDQYTAVSYVWGDPNNTKVIWVDETPLPITVNLYSAFVDLRHEKKALLLWADAICINQCDNEEKLKQVAMMGRIYSVANHTVIYLGFLVAEFEAIWNQCAMTSVEQSPALTEFVHTALNQVWFQRVWVFQELVFSQDPRVQFGRARIPWNTFHQAMSSLMNSGTLLRLNSKAMHGSTLLSQMHRARESHQKAIWSEDPDPEMLPIKVKAESLTMLELLRARRGLGVTDPKDMIFAHLGFASDGQELGPKVNYSMSCAEVFHSFARSMIDTGFHLALFGELSDGCPSARVTGLASWTPDWSMAKKSRSLFQPVYARFGNGQAPITWFLDDDPSLPNTHIFIHEPPILACLGAEFDIVLHVKGPLTRVAELYHKHRDILMRFEKVTANPFESTFEIFEQSYRDLYELVWRQGIKDQDVLPAPDSEDLCRMWLHLVRVTTEDPLFVPTNLFEVHKRLEYIMTKIDSASDKSQSIDELALARMESGLLVLVPRSTQPGDLVVELLLPRRQNVLHCVIIHPITAESGAFESVVRNKLCRPTWPVLNCRIVGGIWLPRPRIEVYEEVVSRLREFPPQIVPNKKVSGIQDVPPGSGVNTEGTDQVVSRLGELSPHIEANEKVSEIQEVSPENEVGTEGWFTLKIFAIH</sequence>
<dbReference type="EMBL" id="KZ613740">
    <property type="protein sequence ID" value="PMD67166.1"/>
    <property type="molecule type" value="Genomic_DNA"/>
</dbReference>